<reference evidence="7 8" key="1">
    <citation type="journal article" date="2021" name="Commun. Biol.">
        <title>The genome of Shorea leprosula (Dipterocarpaceae) highlights the ecological relevance of drought in aseasonal tropical rainforests.</title>
        <authorList>
            <person name="Ng K.K.S."/>
            <person name="Kobayashi M.J."/>
            <person name="Fawcett J.A."/>
            <person name="Hatakeyama M."/>
            <person name="Paape T."/>
            <person name="Ng C.H."/>
            <person name="Ang C.C."/>
            <person name="Tnah L.H."/>
            <person name="Lee C.T."/>
            <person name="Nishiyama T."/>
            <person name="Sese J."/>
            <person name="O'Brien M.J."/>
            <person name="Copetti D."/>
            <person name="Mohd Noor M.I."/>
            <person name="Ong R.C."/>
            <person name="Putra M."/>
            <person name="Sireger I.Z."/>
            <person name="Indrioko S."/>
            <person name="Kosugi Y."/>
            <person name="Izuno A."/>
            <person name="Isagi Y."/>
            <person name="Lee S.L."/>
            <person name="Shimizu K.K."/>
        </authorList>
    </citation>
    <scope>NUCLEOTIDE SEQUENCE [LARGE SCALE GENOMIC DNA]</scope>
    <source>
        <strain evidence="7">214</strain>
    </source>
</reference>
<comment type="caution">
    <text evidence="7">The sequence shown here is derived from an EMBL/GenBank/DDBJ whole genome shotgun (WGS) entry which is preliminary data.</text>
</comment>
<dbReference type="InterPro" id="IPR003340">
    <property type="entry name" value="B3_DNA-bd"/>
</dbReference>
<comment type="subcellular location">
    <subcellularLocation>
        <location evidence="1">Nucleus</location>
    </subcellularLocation>
</comment>
<name>A0AAV5KIQ2_9ROSI</name>
<evidence type="ECO:0000313" key="8">
    <source>
        <dbReference type="Proteomes" id="UP001054252"/>
    </source>
</evidence>
<dbReference type="Gene3D" id="2.40.330.10">
    <property type="entry name" value="DNA-binding pseudobarrel domain"/>
    <property type="match status" value="1"/>
</dbReference>
<evidence type="ECO:0000256" key="5">
    <source>
        <dbReference type="ARBA" id="ARBA00023242"/>
    </source>
</evidence>
<organism evidence="7 8">
    <name type="scientific">Rubroshorea leprosula</name>
    <dbReference type="NCBI Taxonomy" id="152421"/>
    <lineage>
        <taxon>Eukaryota</taxon>
        <taxon>Viridiplantae</taxon>
        <taxon>Streptophyta</taxon>
        <taxon>Embryophyta</taxon>
        <taxon>Tracheophyta</taxon>
        <taxon>Spermatophyta</taxon>
        <taxon>Magnoliopsida</taxon>
        <taxon>eudicotyledons</taxon>
        <taxon>Gunneridae</taxon>
        <taxon>Pentapetalae</taxon>
        <taxon>rosids</taxon>
        <taxon>malvids</taxon>
        <taxon>Malvales</taxon>
        <taxon>Dipterocarpaceae</taxon>
        <taxon>Rubroshorea</taxon>
    </lineage>
</organism>
<dbReference type="AlphaFoldDB" id="A0AAV5KIQ2"/>
<protein>
    <recommendedName>
        <fullName evidence="6">TF-B3 domain-containing protein</fullName>
    </recommendedName>
</protein>
<dbReference type="PANTHER" id="PTHR31140">
    <property type="entry name" value="B3 DOMAIN-CONTAINING TRANSCRIPTION FACTOR ABI3"/>
    <property type="match status" value="1"/>
</dbReference>
<evidence type="ECO:0000256" key="3">
    <source>
        <dbReference type="ARBA" id="ARBA00023125"/>
    </source>
</evidence>
<keyword evidence="5" id="KW-0539">Nucleus</keyword>
<accession>A0AAV5KIQ2</accession>
<keyword evidence="8" id="KW-1185">Reference proteome</keyword>
<keyword evidence="4" id="KW-0804">Transcription</keyword>
<dbReference type="Proteomes" id="UP001054252">
    <property type="component" value="Unassembled WGS sequence"/>
</dbReference>
<dbReference type="SMART" id="SM01019">
    <property type="entry name" value="B3"/>
    <property type="match status" value="1"/>
</dbReference>
<keyword evidence="2" id="KW-0805">Transcription regulation</keyword>
<sequence>MAMLMFSKCLGKTDIGKRLSFPIKALKCLPGYQEGQHMVEFQVRDEEDRVWTFYCSTRKQKHPKPVLSKGWRRFVCLRNLKIGDKVEFYKEEEKAGGVGYYVRVKRPVIVFGAMMGLVPISCTA</sequence>
<evidence type="ECO:0000313" key="7">
    <source>
        <dbReference type="EMBL" id="GKV24391.1"/>
    </source>
</evidence>
<dbReference type="Pfam" id="PF02362">
    <property type="entry name" value="B3"/>
    <property type="match status" value="1"/>
</dbReference>
<evidence type="ECO:0000256" key="4">
    <source>
        <dbReference type="ARBA" id="ARBA00023163"/>
    </source>
</evidence>
<dbReference type="GO" id="GO:0005634">
    <property type="term" value="C:nucleus"/>
    <property type="evidence" value="ECO:0007669"/>
    <property type="project" value="UniProtKB-SubCell"/>
</dbReference>
<dbReference type="GO" id="GO:0003700">
    <property type="term" value="F:DNA-binding transcription factor activity"/>
    <property type="evidence" value="ECO:0007669"/>
    <property type="project" value="InterPro"/>
</dbReference>
<dbReference type="InterPro" id="IPR015300">
    <property type="entry name" value="DNA-bd_pseudobarrel_sf"/>
</dbReference>
<dbReference type="CDD" id="cd10017">
    <property type="entry name" value="B3_DNA"/>
    <property type="match status" value="1"/>
</dbReference>
<dbReference type="InterPro" id="IPR044800">
    <property type="entry name" value="LEC2-like"/>
</dbReference>
<dbReference type="GO" id="GO:0003677">
    <property type="term" value="F:DNA binding"/>
    <property type="evidence" value="ECO:0007669"/>
    <property type="project" value="UniProtKB-KW"/>
</dbReference>
<dbReference type="PANTHER" id="PTHR31140:SF145">
    <property type="entry name" value="TF-B3 DOMAIN-CONTAINING PROTEIN"/>
    <property type="match status" value="1"/>
</dbReference>
<keyword evidence="3" id="KW-0238">DNA-binding</keyword>
<dbReference type="SUPFAM" id="SSF101936">
    <property type="entry name" value="DNA-binding pseudobarrel domain"/>
    <property type="match status" value="1"/>
</dbReference>
<dbReference type="EMBL" id="BPVZ01000065">
    <property type="protein sequence ID" value="GKV24391.1"/>
    <property type="molecule type" value="Genomic_DNA"/>
</dbReference>
<dbReference type="PROSITE" id="PS50863">
    <property type="entry name" value="B3"/>
    <property type="match status" value="1"/>
</dbReference>
<feature type="domain" description="TF-B3" evidence="6">
    <location>
        <begin position="43"/>
        <end position="108"/>
    </location>
</feature>
<gene>
    <name evidence="7" type="ORF">SLEP1_g34006</name>
</gene>
<evidence type="ECO:0000256" key="2">
    <source>
        <dbReference type="ARBA" id="ARBA00023015"/>
    </source>
</evidence>
<proteinExistence type="predicted"/>
<evidence type="ECO:0000256" key="1">
    <source>
        <dbReference type="ARBA" id="ARBA00004123"/>
    </source>
</evidence>
<evidence type="ECO:0000259" key="6">
    <source>
        <dbReference type="PROSITE" id="PS50863"/>
    </source>
</evidence>